<evidence type="ECO:0000313" key="2">
    <source>
        <dbReference type="Proteomes" id="UP001597441"/>
    </source>
</evidence>
<keyword evidence="2" id="KW-1185">Reference proteome</keyword>
<comment type="caution">
    <text evidence="1">The sequence shown here is derived from an EMBL/GenBank/DDBJ whole genome shotgun (WGS) entry which is preliminary data.</text>
</comment>
<feature type="non-terminal residue" evidence="1">
    <location>
        <position position="69"/>
    </location>
</feature>
<dbReference type="Proteomes" id="UP001597441">
    <property type="component" value="Unassembled WGS sequence"/>
</dbReference>
<name>A0ABW5JYX1_9FLAO</name>
<sequence length="69" mass="7909">MNFLSENPRAELKPVIFTKLVAQTRNEIIHKTVRRHLALSGTYRRTSRAAALPALRRENAAEQAAIRHF</sequence>
<evidence type="ECO:0000313" key="1">
    <source>
        <dbReference type="EMBL" id="MFD2536597.1"/>
    </source>
</evidence>
<reference evidence="2" key="1">
    <citation type="journal article" date="2019" name="Int. J. Syst. Evol. Microbiol.">
        <title>The Global Catalogue of Microorganisms (GCM) 10K type strain sequencing project: providing services to taxonomists for standard genome sequencing and annotation.</title>
        <authorList>
            <consortium name="The Broad Institute Genomics Platform"/>
            <consortium name="The Broad Institute Genome Sequencing Center for Infectious Disease"/>
            <person name="Wu L."/>
            <person name="Ma J."/>
        </authorList>
    </citation>
    <scope>NUCLEOTIDE SEQUENCE [LARGE SCALE GENOMIC DNA]</scope>
    <source>
        <strain evidence="2">KCTC 42903</strain>
    </source>
</reference>
<dbReference type="EMBL" id="JBHULK010000012">
    <property type="protein sequence ID" value="MFD2536597.1"/>
    <property type="molecule type" value="Genomic_DNA"/>
</dbReference>
<protein>
    <recommendedName>
        <fullName evidence="3">Transposase</fullName>
    </recommendedName>
</protein>
<gene>
    <name evidence="1" type="ORF">ACFSQS_15910</name>
</gene>
<accession>A0ABW5JYX1</accession>
<organism evidence="1 2">
    <name type="scientific">Gelatiniphilus marinus</name>
    <dbReference type="NCBI Taxonomy" id="1759464"/>
    <lineage>
        <taxon>Bacteria</taxon>
        <taxon>Pseudomonadati</taxon>
        <taxon>Bacteroidota</taxon>
        <taxon>Flavobacteriia</taxon>
        <taxon>Flavobacteriales</taxon>
        <taxon>Flavobacteriaceae</taxon>
        <taxon>Gelatiniphilus</taxon>
    </lineage>
</organism>
<evidence type="ECO:0008006" key="3">
    <source>
        <dbReference type="Google" id="ProtNLM"/>
    </source>
</evidence>
<proteinExistence type="predicted"/>
<dbReference type="RefSeq" id="WP_388021183.1">
    <property type="nucleotide sequence ID" value="NZ_JBHULK010000012.1"/>
</dbReference>